<name>A0A142BDR9_9GAMM</name>
<evidence type="ECO:0000259" key="2">
    <source>
        <dbReference type="Pfam" id="PF04069"/>
    </source>
</evidence>
<gene>
    <name evidence="3" type="primary">proX</name>
    <name evidence="3" type="ORF">EZMO1_2849</name>
</gene>
<feature type="chain" id="PRO_5007493088" evidence="1">
    <location>
        <begin position="40"/>
        <end position="355"/>
    </location>
</feature>
<proteinExistence type="predicted"/>
<dbReference type="CDD" id="cd13641">
    <property type="entry name" value="PBP2_HisX_like"/>
    <property type="match status" value="1"/>
</dbReference>
<evidence type="ECO:0000313" key="3">
    <source>
        <dbReference type="EMBL" id="AMO56895.1"/>
    </source>
</evidence>
<dbReference type="Gene3D" id="3.10.105.10">
    <property type="entry name" value="Dipeptide-binding Protein, Domain 3"/>
    <property type="match status" value="1"/>
</dbReference>
<sequence>MCKFEGQIVNKNKNIRFIMKFTRLACLTLTLSASAHLFAASEKSQCGSVTLADMNWSSATLVAHIDQFVLNHAFGCKAELVPGDTMPTGASMIEKGEPDIAPEFWSNSMKEAIDQGISEKRLVVVGKTLSEGGEEGFWVPDYLVQEYPELKTIDGVLKHTNLFSHPEYQDKSAFYGCPAGWNCQISAGNLFRALELDQAGFDLIDPGSGAALSGSIARAYERQKPWFGYYWAPTAVLGKYKMVKVDFGVGADTEEFLNCTTQADCLTPKATMYPPSPVNTLVTADFAGQSPEALEYLGKRSFTNQQMNELLAWMEDNQADGEMAMEYFLKEHQAVWQFWLTRAQADQVLQALKRL</sequence>
<dbReference type="PATRIC" id="fig|570277.3.peg.3079"/>
<feature type="signal peptide" evidence="1">
    <location>
        <begin position="1"/>
        <end position="39"/>
    </location>
</feature>
<evidence type="ECO:0000313" key="4">
    <source>
        <dbReference type="Proteomes" id="UP000071065"/>
    </source>
</evidence>
<dbReference type="GO" id="GO:0022857">
    <property type="term" value="F:transmembrane transporter activity"/>
    <property type="evidence" value="ECO:0007669"/>
    <property type="project" value="InterPro"/>
</dbReference>
<dbReference type="InterPro" id="IPR007210">
    <property type="entry name" value="ABC_Gly_betaine_transp_sub-bd"/>
</dbReference>
<dbReference type="Pfam" id="PF04069">
    <property type="entry name" value="OpuAC"/>
    <property type="match status" value="1"/>
</dbReference>
<dbReference type="Gene3D" id="3.40.190.100">
    <property type="entry name" value="Glycine betaine-binding periplasmic protein, domain 2"/>
    <property type="match status" value="1"/>
</dbReference>
<keyword evidence="1" id="KW-0732">Signal</keyword>
<accession>A0A142BDR9</accession>
<dbReference type="KEGG" id="emp:EZMO1_2849"/>
<dbReference type="AlphaFoldDB" id="A0A142BDR9"/>
<dbReference type="STRING" id="570277.EZMO1_2849"/>
<dbReference type="GO" id="GO:0043190">
    <property type="term" value="C:ATP-binding cassette (ABC) transporter complex"/>
    <property type="evidence" value="ECO:0007669"/>
    <property type="project" value="InterPro"/>
</dbReference>
<evidence type="ECO:0000256" key="1">
    <source>
        <dbReference type="SAM" id="SignalP"/>
    </source>
</evidence>
<feature type="domain" description="ABC-type glycine betaine transport system substrate-binding" evidence="2">
    <location>
        <begin position="48"/>
        <end position="331"/>
    </location>
</feature>
<reference evidence="3 4" key="1">
    <citation type="journal article" date="2016" name="Front. Microbiol.">
        <title>Genomic Insight into the Host-Endosymbiont Relationship of Endozoicomonas montiporae CL-33(T) with its Coral Host.</title>
        <authorList>
            <person name="Ding J.-Y."/>
            <person name="Shiu J.-H."/>
            <person name="Chen W.-M."/>
            <person name="Chiang Y.-R."/>
            <person name="Tang S.-L."/>
        </authorList>
    </citation>
    <scope>NUCLEOTIDE SEQUENCE [LARGE SCALE GENOMIC DNA]</scope>
    <source>
        <strain evidence="3 4">CL-33</strain>
    </source>
</reference>
<dbReference type="EMBL" id="CP013251">
    <property type="protein sequence ID" value="AMO56895.1"/>
    <property type="molecule type" value="Genomic_DNA"/>
</dbReference>
<dbReference type="Proteomes" id="UP000071065">
    <property type="component" value="Chromosome"/>
</dbReference>
<organism evidence="3 4">
    <name type="scientific">Endozoicomonas montiporae CL-33</name>
    <dbReference type="NCBI Taxonomy" id="570277"/>
    <lineage>
        <taxon>Bacteria</taxon>
        <taxon>Pseudomonadati</taxon>
        <taxon>Pseudomonadota</taxon>
        <taxon>Gammaproteobacteria</taxon>
        <taxon>Oceanospirillales</taxon>
        <taxon>Endozoicomonadaceae</taxon>
        <taxon>Endozoicomonas</taxon>
    </lineage>
</organism>
<dbReference type="SUPFAM" id="SSF53850">
    <property type="entry name" value="Periplasmic binding protein-like II"/>
    <property type="match status" value="1"/>
</dbReference>
<protein>
    <submittedName>
        <fullName evidence="3">Glycine betaine/proline transport system substrate-binding protein</fullName>
    </submittedName>
</protein>